<dbReference type="SUPFAM" id="SSF50494">
    <property type="entry name" value="Trypsin-like serine proteases"/>
    <property type="match status" value="1"/>
</dbReference>
<accession>A0A6J2JVD9</accession>
<dbReference type="RefSeq" id="XP_028033811.1">
    <property type="nucleotide sequence ID" value="XM_028178010.1"/>
</dbReference>
<dbReference type="OrthoDB" id="7387520at2759"/>
<name>A0A6J2JVD9_BOMMA</name>
<evidence type="ECO:0000313" key="1">
    <source>
        <dbReference type="Proteomes" id="UP000504629"/>
    </source>
</evidence>
<organism evidence="1 2">
    <name type="scientific">Bombyx mandarina</name>
    <name type="common">Wild silk moth</name>
    <name type="synonym">Wild silkworm</name>
    <dbReference type="NCBI Taxonomy" id="7092"/>
    <lineage>
        <taxon>Eukaryota</taxon>
        <taxon>Metazoa</taxon>
        <taxon>Ecdysozoa</taxon>
        <taxon>Arthropoda</taxon>
        <taxon>Hexapoda</taxon>
        <taxon>Insecta</taxon>
        <taxon>Pterygota</taxon>
        <taxon>Neoptera</taxon>
        <taxon>Endopterygota</taxon>
        <taxon>Lepidoptera</taxon>
        <taxon>Glossata</taxon>
        <taxon>Ditrysia</taxon>
        <taxon>Bombycoidea</taxon>
        <taxon>Bombycidae</taxon>
        <taxon>Bombycinae</taxon>
        <taxon>Bombyx</taxon>
    </lineage>
</organism>
<reference evidence="2" key="1">
    <citation type="submission" date="2025-08" db="UniProtKB">
        <authorList>
            <consortium name="RefSeq"/>
        </authorList>
    </citation>
    <scope>IDENTIFICATION</scope>
    <source>
        <tissue evidence="2">Silk gland</tissue>
    </source>
</reference>
<sequence length="389" mass="46192">MVLGSDLPPIEAEHYPYGASPAKSRYINGTTYQVPEPYESPDYRYEEPPFVAHSHTFYKEEERPYRFSPHYKAYYRFIKSYNWFGKKVLERPWTVGCYCTTVYKRLTPLAGCAVITTRHILTSATATELVLKDHRHEKSLENILGAWYDVDENVYNSSMYMTPARIHYHPTYMRPNMVNVTHPFAIVYDLAVWAATYRFYGSMWTLGHAVICDRASSGWFEYSSPTPKFRELAFIVGFQYMKAWRRVPMPWFKYVIRTRRHWPICPKTDWSWYICVQAYWAKCGIESGAAWHRELEGYGWRYNGLLGLCAIAMKLRSKDIVGYFAVLDTHPVLDFLYASYMGWQPYEFLDYRFYNSQGRAPVVKPWFYLPWTYDFGVELYRSYVLPYYK</sequence>
<dbReference type="AlphaFoldDB" id="A0A6J2JVD9"/>
<dbReference type="Proteomes" id="UP000504629">
    <property type="component" value="Unplaced"/>
</dbReference>
<dbReference type="KEGG" id="bman:114245742"/>
<dbReference type="GeneID" id="114245742"/>
<gene>
    <name evidence="2" type="primary">LOC114245742</name>
</gene>
<proteinExistence type="predicted"/>
<protein>
    <submittedName>
        <fullName evidence="2">Uncharacterized protein LOC114245742</fullName>
    </submittedName>
</protein>
<keyword evidence="1" id="KW-1185">Reference proteome</keyword>
<dbReference type="InterPro" id="IPR009003">
    <property type="entry name" value="Peptidase_S1_PA"/>
</dbReference>
<evidence type="ECO:0000313" key="2">
    <source>
        <dbReference type="RefSeq" id="XP_028033811.1"/>
    </source>
</evidence>